<proteinExistence type="predicted"/>
<dbReference type="RefSeq" id="WP_412708345.1">
    <property type="nucleotide sequence ID" value="NZ_BAABMM010000035.1"/>
</dbReference>
<gene>
    <name evidence="1" type="ORF">KNCP2_10010</name>
</gene>
<name>A0ABP9TWY6_9RICK</name>
<sequence>MWVNQTLTYSNVDKYFNDLKNTYIQNESDKEKAIDILFSDPDLEDNVKAIVIEKIWNYIS</sequence>
<organism evidence="1 2">
    <name type="scientific">Candidatus Rickettsia kedanie</name>
    <dbReference type="NCBI Taxonomy" id="3115352"/>
    <lineage>
        <taxon>Bacteria</taxon>
        <taxon>Pseudomonadati</taxon>
        <taxon>Pseudomonadota</taxon>
        <taxon>Alphaproteobacteria</taxon>
        <taxon>Rickettsiales</taxon>
        <taxon>Rickettsiaceae</taxon>
        <taxon>Rickettsieae</taxon>
        <taxon>Rickettsia</taxon>
        <taxon>spotted fever group</taxon>
    </lineage>
</organism>
<evidence type="ECO:0000313" key="2">
    <source>
        <dbReference type="Proteomes" id="UP001628124"/>
    </source>
</evidence>
<evidence type="ECO:0000313" key="1">
    <source>
        <dbReference type="EMBL" id="GAA5252713.1"/>
    </source>
</evidence>
<reference evidence="1 2" key="1">
    <citation type="journal article" date="2024" name="Microbiol. Immunol.">
        <title>Discovery of a novel spotted fever group Rickettsia, 'Candidatus Rickettsia kedanie,' in unfed larval chigger mites, Leptotrombidium scutellare.</title>
        <authorList>
            <person name="Ogawa M."/>
            <person name="Matsutani M."/>
            <person name="Katayama T."/>
            <person name="Takada N."/>
            <person name="Noda S."/>
            <person name="Takahashi M."/>
            <person name="Kageyama D."/>
            <person name="Hanaoka N."/>
            <person name="Ebihara H."/>
        </authorList>
    </citation>
    <scope>NUCLEOTIDE SEQUENCE [LARGE SCALE GENOMIC DNA]</scope>
    <source>
        <strain evidence="1 2">KNCP2-13</strain>
    </source>
</reference>
<keyword evidence="2" id="KW-1185">Reference proteome</keyword>
<dbReference type="EMBL" id="BAABMM010000035">
    <property type="protein sequence ID" value="GAA5252713.1"/>
    <property type="molecule type" value="Genomic_DNA"/>
</dbReference>
<protein>
    <submittedName>
        <fullName evidence="1">Uncharacterized protein</fullName>
    </submittedName>
</protein>
<comment type="caution">
    <text evidence="1">The sequence shown here is derived from an EMBL/GenBank/DDBJ whole genome shotgun (WGS) entry which is preliminary data.</text>
</comment>
<accession>A0ABP9TWY6</accession>
<dbReference type="Proteomes" id="UP001628124">
    <property type="component" value="Unassembled WGS sequence"/>
</dbReference>